<dbReference type="STRING" id="436010.A0A165YWA4"/>
<name>A0A165YWA4_9AGAM</name>
<gene>
    <name evidence="2" type="ORF">FIBSPDRAFT_718277</name>
</gene>
<accession>A0A165YWA4</accession>
<protein>
    <submittedName>
        <fullName evidence="2">Uncharacterized protein</fullName>
    </submittedName>
</protein>
<dbReference type="Proteomes" id="UP000076532">
    <property type="component" value="Unassembled WGS sequence"/>
</dbReference>
<dbReference type="EMBL" id="KV417689">
    <property type="protein sequence ID" value="KZP09984.1"/>
    <property type="molecule type" value="Genomic_DNA"/>
</dbReference>
<keyword evidence="3" id="KW-1185">Reference proteome</keyword>
<dbReference type="AlphaFoldDB" id="A0A165YWA4"/>
<organism evidence="2 3">
    <name type="scientific">Athelia psychrophila</name>
    <dbReference type="NCBI Taxonomy" id="1759441"/>
    <lineage>
        <taxon>Eukaryota</taxon>
        <taxon>Fungi</taxon>
        <taxon>Dikarya</taxon>
        <taxon>Basidiomycota</taxon>
        <taxon>Agaricomycotina</taxon>
        <taxon>Agaricomycetes</taxon>
        <taxon>Agaricomycetidae</taxon>
        <taxon>Atheliales</taxon>
        <taxon>Atheliaceae</taxon>
        <taxon>Athelia</taxon>
    </lineage>
</organism>
<evidence type="ECO:0000313" key="3">
    <source>
        <dbReference type="Proteomes" id="UP000076532"/>
    </source>
</evidence>
<evidence type="ECO:0000313" key="2">
    <source>
        <dbReference type="EMBL" id="KZP09984.1"/>
    </source>
</evidence>
<feature type="non-terminal residue" evidence="2">
    <location>
        <position position="171"/>
    </location>
</feature>
<sequence>MTQIVNALTSKMEMGGPMAAMYLLGNPDHYTSHHFVSCYWKNYTRFITSQWDVDDYKFRPAEFEDVPLYTWVRLMVKSPLSARAKQKRSEEVAPSSSDSEEGQGCSGTAGRFMGTHPDRKSHSVTLMKDDKTRVPEFLGGPLPRHDRGDREDYCMTMLALFKPWRTGVDLK</sequence>
<reference evidence="2 3" key="1">
    <citation type="journal article" date="2016" name="Mol. Biol. Evol.">
        <title>Comparative Genomics of Early-Diverging Mushroom-Forming Fungi Provides Insights into the Origins of Lignocellulose Decay Capabilities.</title>
        <authorList>
            <person name="Nagy L.G."/>
            <person name="Riley R."/>
            <person name="Tritt A."/>
            <person name="Adam C."/>
            <person name="Daum C."/>
            <person name="Floudas D."/>
            <person name="Sun H."/>
            <person name="Yadav J.S."/>
            <person name="Pangilinan J."/>
            <person name="Larsson K.H."/>
            <person name="Matsuura K."/>
            <person name="Barry K."/>
            <person name="Labutti K."/>
            <person name="Kuo R."/>
            <person name="Ohm R.A."/>
            <person name="Bhattacharya S.S."/>
            <person name="Shirouzu T."/>
            <person name="Yoshinaga Y."/>
            <person name="Martin F.M."/>
            <person name="Grigoriev I.V."/>
            <person name="Hibbett D.S."/>
        </authorList>
    </citation>
    <scope>NUCLEOTIDE SEQUENCE [LARGE SCALE GENOMIC DNA]</scope>
    <source>
        <strain evidence="2 3">CBS 109695</strain>
    </source>
</reference>
<evidence type="ECO:0000256" key="1">
    <source>
        <dbReference type="SAM" id="MobiDB-lite"/>
    </source>
</evidence>
<proteinExistence type="predicted"/>
<feature type="region of interest" description="Disordered" evidence="1">
    <location>
        <begin position="81"/>
        <end position="123"/>
    </location>
</feature>
<dbReference type="OrthoDB" id="3259294at2759"/>